<dbReference type="AlphaFoldDB" id="A0A2M8R785"/>
<name>A0A2M8R785_9BRAD</name>
<organism evidence="1 2">
    <name type="scientific">Bradyrhizobium forestalis</name>
    <dbReference type="NCBI Taxonomy" id="1419263"/>
    <lineage>
        <taxon>Bacteria</taxon>
        <taxon>Pseudomonadati</taxon>
        <taxon>Pseudomonadota</taxon>
        <taxon>Alphaproteobacteria</taxon>
        <taxon>Hyphomicrobiales</taxon>
        <taxon>Nitrobacteraceae</taxon>
        <taxon>Bradyrhizobium</taxon>
    </lineage>
</organism>
<evidence type="ECO:0000313" key="1">
    <source>
        <dbReference type="EMBL" id="PJG53677.1"/>
    </source>
</evidence>
<dbReference type="EMBL" id="PGVG01000015">
    <property type="protein sequence ID" value="PJG53677.1"/>
    <property type="molecule type" value="Genomic_DNA"/>
</dbReference>
<comment type="caution">
    <text evidence="1">The sequence shown here is derived from an EMBL/GenBank/DDBJ whole genome shotgun (WGS) entry which is preliminary data.</text>
</comment>
<accession>A0A2M8R785</accession>
<dbReference type="Proteomes" id="UP000231194">
    <property type="component" value="Unassembled WGS sequence"/>
</dbReference>
<proteinExistence type="predicted"/>
<keyword evidence="2" id="KW-1185">Reference proteome</keyword>
<reference evidence="1 2" key="1">
    <citation type="submission" date="2017-11" db="EMBL/GenBank/DDBJ databases">
        <title>Bradyrhizobium forestalis sp. nov., an efficient nitrogen-fixing bacterium isolated from nodules of forest legume species in the Amazon.</title>
        <authorList>
            <person name="Costa E.M."/>
            <person name="Guimaraes A."/>
            <person name="Carvalho T.S."/>
            <person name="Rodrigues T.L."/>
            <person name="Ribeiro P.R.A."/>
            <person name="Lebbe L."/>
            <person name="Willems A."/>
            <person name="Moreira F.M.S."/>
        </authorList>
    </citation>
    <scope>NUCLEOTIDE SEQUENCE [LARGE SCALE GENOMIC DNA]</scope>
    <source>
        <strain evidence="1 2">INPA54B</strain>
    </source>
</reference>
<evidence type="ECO:0000313" key="2">
    <source>
        <dbReference type="Proteomes" id="UP000231194"/>
    </source>
</evidence>
<protein>
    <submittedName>
        <fullName evidence="1">Uncharacterized protein</fullName>
    </submittedName>
</protein>
<sequence length="188" mass="20802">MCTELVEIFQGSQTKEESMQISSRPNRFGDRFEQFIWCMILVAGALVAAPAHAQHHEPGMHHMHGSDGAPVARSGNTGELPALKILLPQSGNTIGERVAFVFQADDNIAEMTMSSANASVHLHVAMDETELMPMADQLIQLGDGRYLYVFDLPAKPGRHTIRLYWADPQHHTISETVQTLNVVVKESK</sequence>
<gene>
    <name evidence="1" type="ORF">CVM73_19740</name>
</gene>